<dbReference type="InterPro" id="IPR036291">
    <property type="entry name" value="NAD(P)-bd_dom_sf"/>
</dbReference>
<comment type="caution">
    <text evidence="4">The sequence shown here is derived from an EMBL/GenBank/DDBJ whole genome shotgun (WGS) entry which is preliminary data.</text>
</comment>
<dbReference type="Gene3D" id="3.40.50.720">
    <property type="entry name" value="NAD(P)-binding Rossmann-like Domain"/>
    <property type="match status" value="1"/>
</dbReference>
<dbReference type="CDD" id="cd05242">
    <property type="entry name" value="SDR_a8"/>
    <property type="match status" value="1"/>
</dbReference>
<gene>
    <name evidence="4" type="ORF">JOD45_001373</name>
</gene>
<comment type="similarity">
    <text evidence="1">Belongs to the NAD(P)-dependent epimerase/dehydratase family. SDR39U1 subfamily.</text>
</comment>
<dbReference type="InterPro" id="IPR010099">
    <property type="entry name" value="SDR39U1"/>
</dbReference>
<dbReference type="InterPro" id="IPR001509">
    <property type="entry name" value="Epimerase_deHydtase"/>
</dbReference>
<dbReference type="Proteomes" id="UP000808914">
    <property type="component" value="Unassembled WGS sequence"/>
</dbReference>
<dbReference type="NCBIfam" id="TIGR01777">
    <property type="entry name" value="yfcH"/>
    <property type="match status" value="1"/>
</dbReference>
<sequence length="301" mass="34308">MNLLITGGTGFIGRALSKHFSSLEHHVYILTRRAVISHQSQYIHYVQWLTDRRSPLHQLPPIDVVINLAGAPIYDERWTESKKKEILKSRLHATKALIHLLENMPKKPFLLISASSVGYYGASRTQMFTEESSFDGSEFLADVSYRWEKEAMRAEQLGIRTVLARFGLVLDANDGVLPKLLLPYRYFIGGTIGSGKQWVSWIHIDDLVRLIDFIIKHPYLEGPINVTAPSPVKMKEFGQTIGKVMKRPHWLIFPAFILKLIFGEISELFIKGQKVMPKKALTASFVYQYPSLEEALKSLLN</sequence>
<protein>
    <submittedName>
        <fullName evidence="4">Uncharacterized protein (TIGR01777 family)</fullName>
    </submittedName>
</protein>
<accession>A0ABS2PYQ1</accession>
<evidence type="ECO:0000313" key="5">
    <source>
        <dbReference type="Proteomes" id="UP000808914"/>
    </source>
</evidence>
<evidence type="ECO:0000256" key="1">
    <source>
        <dbReference type="ARBA" id="ARBA00009353"/>
    </source>
</evidence>
<name>A0ABS2PYQ1_9BACL</name>
<dbReference type="Pfam" id="PF01370">
    <property type="entry name" value="Epimerase"/>
    <property type="match status" value="1"/>
</dbReference>
<dbReference type="PANTHER" id="PTHR11092:SF0">
    <property type="entry name" value="EPIMERASE FAMILY PROTEIN SDR39U1"/>
    <property type="match status" value="1"/>
</dbReference>
<dbReference type="PANTHER" id="PTHR11092">
    <property type="entry name" value="SUGAR NUCLEOTIDE EPIMERASE RELATED"/>
    <property type="match status" value="1"/>
</dbReference>
<organism evidence="4 5">
    <name type="scientific">Scopulibacillus daqui</name>
    <dbReference type="NCBI Taxonomy" id="1469162"/>
    <lineage>
        <taxon>Bacteria</taxon>
        <taxon>Bacillati</taxon>
        <taxon>Bacillota</taxon>
        <taxon>Bacilli</taxon>
        <taxon>Bacillales</taxon>
        <taxon>Sporolactobacillaceae</taxon>
        <taxon>Scopulibacillus</taxon>
    </lineage>
</organism>
<dbReference type="InterPro" id="IPR013549">
    <property type="entry name" value="DUF1731"/>
</dbReference>
<feature type="domain" description="NAD-dependent epimerase/dehydratase" evidence="2">
    <location>
        <begin position="4"/>
        <end position="219"/>
    </location>
</feature>
<dbReference type="EMBL" id="JAFBER010000006">
    <property type="protein sequence ID" value="MBM7645162.1"/>
    <property type="molecule type" value="Genomic_DNA"/>
</dbReference>
<reference evidence="4 5" key="1">
    <citation type="submission" date="2021-01" db="EMBL/GenBank/DDBJ databases">
        <title>Genomic Encyclopedia of Type Strains, Phase IV (KMG-IV): sequencing the most valuable type-strain genomes for metagenomic binning, comparative biology and taxonomic classification.</title>
        <authorList>
            <person name="Goeker M."/>
        </authorList>
    </citation>
    <scope>NUCLEOTIDE SEQUENCE [LARGE SCALE GENOMIC DNA]</scope>
    <source>
        <strain evidence="4 5">DSM 28236</strain>
    </source>
</reference>
<keyword evidence="5" id="KW-1185">Reference proteome</keyword>
<dbReference type="Pfam" id="PF08338">
    <property type="entry name" value="DUF1731"/>
    <property type="match status" value="1"/>
</dbReference>
<evidence type="ECO:0000259" key="2">
    <source>
        <dbReference type="Pfam" id="PF01370"/>
    </source>
</evidence>
<dbReference type="SUPFAM" id="SSF51735">
    <property type="entry name" value="NAD(P)-binding Rossmann-fold domains"/>
    <property type="match status" value="1"/>
</dbReference>
<evidence type="ECO:0000259" key="3">
    <source>
        <dbReference type="Pfam" id="PF08338"/>
    </source>
</evidence>
<feature type="domain" description="DUF1731" evidence="3">
    <location>
        <begin position="254"/>
        <end position="299"/>
    </location>
</feature>
<evidence type="ECO:0000313" key="4">
    <source>
        <dbReference type="EMBL" id="MBM7645162.1"/>
    </source>
</evidence>
<proteinExistence type="inferred from homology"/>
<dbReference type="RefSeq" id="WP_205003094.1">
    <property type="nucleotide sequence ID" value="NZ_JAFBER010000006.1"/>
</dbReference>